<reference evidence="6" key="1">
    <citation type="submission" date="2025-08" db="UniProtKB">
        <authorList>
            <consortium name="Ensembl"/>
        </authorList>
    </citation>
    <scope>IDENTIFICATION</scope>
</reference>
<evidence type="ECO:0000256" key="5">
    <source>
        <dbReference type="SAM" id="SignalP"/>
    </source>
</evidence>
<keyword evidence="7" id="KW-1185">Reference proteome</keyword>
<dbReference type="GO" id="GO:0005615">
    <property type="term" value="C:extracellular space"/>
    <property type="evidence" value="ECO:0007669"/>
    <property type="project" value="TreeGrafter"/>
</dbReference>
<dbReference type="GO" id="GO:0051045">
    <property type="term" value="P:negative regulation of membrane protein ectodomain proteolysis"/>
    <property type="evidence" value="ECO:0007669"/>
    <property type="project" value="TreeGrafter"/>
</dbReference>
<dbReference type="SUPFAM" id="SSF50242">
    <property type="entry name" value="TIMP-like"/>
    <property type="match status" value="1"/>
</dbReference>
<accession>A0A673KNJ7</accession>
<organism evidence="6 7">
    <name type="scientific">Sinocyclocheilus rhinocerous</name>
    <dbReference type="NCBI Taxonomy" id="307959"/>
    <lineage>
        <taxon>Eukaryota</taxon>
        <taxon>Metazoa</taxon>
        <taxon>Chordata</taxon>
        <taxon>Craniata</taxon>
        <taxon>Vertebrata</taxon>
        <taxon>Euteleostomi</taxon>
        <taxon>Actinopterygii</taxon>
        <taxon>Neopterygii</taxon>
        <taxon>Teleostei</taxon>
        <taxon>Ostariophysi</taxon>
        <taxon>Cypriniformes</taxon>
        <taxon>Cyprinidae</taxon>
        <taxon>Cyprininae</taxon>
        <taxon>Sinocyclocheilus</taxon>
    </lineage>
</organism>
<proteinExistence type="predicted"/>
<dbReference type="SMART" id="SM00206">
    <property type="entry name" value="NTR"/>
    <property type="match status" value="1"/>
</dbReference>
<keyword evidence="5" id="KW-0732">Signal</keyword>
<feature type="disulfide bond" evidence="4">
    <location>
        <begin position="44"/>
        <end position="123"/>
    </location>
</feature>
<comment type="subcellular location">
    <subcellularLocation>
        <location evidence="1">Secreted</location>
    </subcellularLocation>
</comment>
<feature type="binding site" evidence="3">
    <location>
        <position position="32"/>
    </location>
    <ligand>
        <name>Zn(2+)</name>
        <dbReference type="ChEBI" id="CHEBI:29105"/>
        <note>ligand shared with metalloproteinase partner</note>
    </ligand>
</feature>
<dbReference type="PANTHER" id="PTHR11844">
    <property type="entry name" value="METALLOPROTEASE INHIBITOR"/>
    <property type="match status" value="1"/>
</dbReference>
<dbReference type="Pfam" id="PF00965">
    <property type="entry name" value="TIMP"/>
    <property type="match status" value="1"/>
</dbReference>
<dbReference type="InterPro" id="IPR027465">
    <property type="entry name" value="TIMP_C"/>
</dbReference>
<evidence type="ECO:0000256" key="2">
    <source>
        <dbReference type="ARBA" id="ARBA00022525"/>
    </source>
</evidence>
<dbReference type="InterPro" id="IPR008993">
    <property type="entry name" value="TIMP-like_OB-fold"/>
</dbReference>
<dbReference type="GO" id="GO:0031012">
    <property type="term" value="C:extracellular matrix"/>
    <property type="evidence" value="ECO:0007669"/>
    <property type="project" value="TreeGrafter"/>
</dbReference>
<dbReference type="Ensembl" id="ENSSRHT00000069898.1">
    <property type="protein sequence ID" value="ENSSRHP00000068044.1"/>
    <property type="gene ID" value="ENSSRHG00000033821.1"/>
</dbReference>
<feature type="disulfide bond" evidence="4">
    <location>
        <begin position="130"/>
        <end position="135"/>
    </location>
</feature>
<dbReference type="GO" id="GO:0002020">
    <property type="term" value="F:protease binding"/>
    <property type="evidence" value="ECO:0007669"/>
    <property type="project" value="TreeGrafter"/>
</dbReference>
<feature type="disulfide bond" evidence="4">
    <location>
        <begin position="144"/>
        <end position="164"/>
    </location>
</feature>
<reference evidence="6" key="2">
    <citation type="submission" date="2025-09" db="UniProtKB">
        <authorList>
            <consortium name="Ensembl"/>
        </authorList>
    </citation>
    <scope>IDENTIFICATION</scope>
</reference>
<feature type="disulfide bond" evidence="4">
    <location>
        <begin position="32"/>
        <end position="74"/>
    </location>
</feature>
<dbReference type="PROSITE" id="PS00288">
    <property type="entry name" value="TIMP"/>
    <property type="match status" value="1"/>
</dbReference>
<feature type="chain" id="PRO_5025594349" description="Tissue inhibitor of metalloproteinases 4" evidence="5">
    <location>
        <begin position="32"/>
        <end position="184"/>
    </location>
</feature>
<feature type="disulfide bond" evidence="4">
    <location>
        <begin position="34"/>
        <end position="99"/>
    </location>
</feature>
<evidence type="ECO:0008006" key="8">
    <source>
        <dbReference type="Google" id="ProtNLM"/>
    </source>
</evidence>
<protein>
    <recommendedName>
        <fullName evidence="8">Tissue inhibitor of metalloproteinases 4</fullName>
    </recommendedName>
</protein>
<evidence type="ECO:0000256" key="1">
    <source>
        <dbReference type="ARBA" id="ARBA00004613"/>
    </source>
</evidence>
<evidence type="ECO:0000313" key="7">
    <source>
        <dbReference type="Proteomes" id="UP000472270"/>
    </source>
</evidence>
<dbReference type="PANTHER" id="PTHR11844:SF25">
    <property type="entry name" value="NTR DOMAIN-CONTAINING PROTEIN"/>
    <property type="match status" value="1"/>
</dbReference>
<keyword evidence="4" id="KW-1015">Disulfide bond</keyword>
<dbReference type="InterPro" id="IPR001820">
    <property type="entry name" value="TIMP"/>
</dbReference>
<keyword evidence="3" id="KW-0479">Metal-binding</keyword>
<dbReference type="InterPro" id="IPR030490">
    <property type="entry name" value="TIMP_CS"/>
</dbReference>
<evidence type="ECO:0000256" key="4">
    <source>
        <dbReference type="PIRSR" id="PIRSR601820-3"/>
    </source>
</evidence>
<evidence type="ECO:0000313" key="6">
    <source>
        <dbReference type="Ensembl" id="ENSSRHP00000068044.1"/>
    </source>
</evidence>
<dbReference type="Gene3D" id="2.40.50.120">
    <property type="match status" value="1"/>
</dbReference>
<dbReference type="GO" id="GO:0008191">
    <property type="term" value="F:metalloendopeptidase inhibitor activity"/>
    <property type="evidence" value="ECO:0007669"/>
    <property type="project" value="InterPro"/>
</dbReference>
<sequence>ETWMGVPVSAAVTLGLLFFLSAGLNEQVAEGCKCLPRHPQQVFCESDIGKSNACIETKICIEALQVQKNGFPSCGAVLNNGEYLLSGRVMDGVIVFGLCDFMWPWDQLSSVQKGNLNMYRRGCVCEIASCTGASCLTKKLQRKCLIGVNNFLGLVYEEALQSVCLPCRDGFCRWRKMIGNYKSS</sequence>
<evidence type="ECO:0000256" key="3">
    <source>
        <dbReference type="PIRSR" id="PIRSR601820-1"/>
    </source>
</evidence>
<feature type="disulfide bond" evidence="4">
    <location>
        <begin position="125"/>
        <end position="172"/>
    </location>
</feature>
<keyword evidence="2" id="KW-0964">Secreted</keyword>
<dbReference type="Gene3D" id="3.90.370.10">
    <property type="entry name" value="Tissue inhibitor of metalloproteinase-1. Chain B, domain 1"/>
    <property type="match status" value="1"/>
</dbReference>
<dbReference type="GO" id="GO:0046872">
    <property type="term" value="F:metal ion binding"/>
    <property type="evidence" value="ECO:0007669"/>
    <property type="project" value="UniProtKB-KW"/>
</dbReference>
<name>A0A673KNJ7_9TELE</name>
<keyword evidence="3" id="KW-0862">Zinc</keyword>
<feature type="signal peptide" evidence="5">
    <location>
        <begin position="1"/>
        <end position="31"/>
    </location>
</feature>
<dbReference type="AlphaFoldDB" id="A0A673KNJ7"/>
<dbReference type="Proteomes" id="UP000472270">
    <property type="component" value="Unassembled WGS sequence"/>
</dbReference>